<dbReference type="Gene3D" id="3.40.50.720">
    <property type="entry name" value="NAD(P)-binding Rossmann-like Domain"/>
    <property type="match status" value="1"/>
</dbReference>
<sequence>MIREGLEVRLNDKVAIVTGGANGIGEACARRFVDEGARVLIVDLDAEAGARLAGELGARALFLAGDVTDKSVANEAVRVAVERFGRLDILLANAGIVHAASFLELEETDFDRVLAVNLKSYFLFGQAAARRMVAQGDGGAIVLMSSVNAVLAIPDQVPYVVSKGGVNQLTKVMAMALAEHGIRVNAIGPGTIATELARKAVLGSDAARRKLLSRTPMKRLGEPDEIAKVAVFLAGDDASYMTGQTVYPDGGRLALNYTVPVDD</sequence>
<keyword evidence="4" id="KW-1185">Reference proteome</keyword>
<dbReference type="PRINTS" id="PR00081">
    <property type="entry name" value="GDHRDH"/>
</dbReference>
<dbReference type="InterPro" id="IPR002347">
    <property type="entry name" value="SDR_fam"/>
</dbReference>
<proteinExistence type="inferred from homology"/>
<dbReference type="InterPro" id="IPR036291">
    <property type="entry name" value="NAD(P)-bd_dom_sf"/>
</dbReference>
<name>A0A7W8HIS7_9BURK</name>
<dbReference type="SUPFAM" id="SSF51735">
    <property type="entry name" value="NAD(P)-binding Rossmann-fold domains"/>
    <property type="match status" value="1"/>
</dbReference>
<dbReference type="PANTHER" id="PTHR24321">
    <property type="entry name" value="DEHYDROGENASES, SHORT CHAIN"/>
    <property type="match status" value="1"/>
</dbReference>
<comment type="similarity">
    <text evidence="1">Belongs to the short-chain dehydrogenases/reductases (SDR) family.</text>
</comment>
<keyword evidence="2" id="KW-0560">Oxidoreductase</keyword>
<dbReference type="AlphaFoldDB" id="A0A7W8HIS7"/>
<gene>
    <name evidence="3" type="ORF">HNQ70_002165</name>
</gene>
<dbReference type="PRINTS" id="PR00080">
    <property type="entry name" value="SDRFAMILY"/>
</dbReference>
<evidence type="ECO:0000313" key="4">
    <source>
        <dbReference type="Proteomes" id="UP000532440"/>
    </source>
</evidence>
<dbReference type="EMBL" id="JACHGB010000004">
    <property type="protein sequence ID" value="MBB5272151.1"/>
    <property type="molecule type" value="Genomic_DNA"/>
</dbReference>
<dbReference type="NCBIfam" id="NF005559">
    <property type="entry name" value="PRK07231.1"/>
    <property type="match status" value="1"/>
</dbReference>
<reference evidence="3 4" key="1">
    <citation type="submission" date="2020-08" db="EMBL/GenBank/DDBJ databases">
        <title>Genomic Encyclopedia of Type Strains, Phase IV (KMG-IV): sequencing the most valuable type-strain genomes for metagenomic binning, comparative biology and taxonomic classification.</title>
        <authorList>
            <person name="Goeker M."/>
        </authorList>
    </citation>
    <scope>NUCLEOTIDE SEQUENCE [LARGE SCALE GENOMIC DNA]</scope>
    <source>
        <strain evidence="3 4">DSM 29781</strain>
    </source>
</reference>
<dbReference type="GO" id="GO:0016491">
    <property type="term" value="F:oxidoreductase activity"/>
    <property type="evidence" value="ECO:0007669"/>
    <property type="project" value="UniProtKB-KW"/>
</dbReference>
<organism evidence="3 4">
    <name type="scientific">Quisquiliibacterium transsilvanicum</name>
    <dbReference type="NCBI Taxonomy" id="1549638"/>
    <lineage>
        <taxon>Bacteria</taxon>
        <taxon>Pseudomonadati</taxon>
        <taxon>Pseudomonadota</taxon>
        <taxon>Betaproteobacteria</taxon>
        <taxon>Burkholderiales</taxon>
        <taxon>Burkholderiaceae</taxon>
        <taxon>Quisquiliibacterium</taxon>
    </lineage>
</organism>
<evidence type="ECO:0000256" key="2">
    <source>
        <dbReference type="ARBA" id="ARBA00023002"/>
    </source>
</evidence>
<dbReference type="FunFam" id="3.40.50.720:FF:000084">
    <property type="entry name" value="Short-chain dehydrogenase reductase"/>
    <property type="match status" value="1"/>
</dbReference>
<accession>A0A7W8HIS7</accession>
<dbReference type="Pfam" id="PF13561">
    <property type="entry name" value="adh_short_C2"/>
    <property type="match status" value="1"/>
</dbReference>
<dbReference type="CDD" id="cd05233">
    <property type="entry name" value="SDR_c"/>
    <property type="match status" value="1"/>
</dbReference>
<dbReference type="Proteomes" id="UP000532440">
    <property type="component" value="Unassembled WGS sequence"/>
</dbReference>
<evidence type="ECO:0000256" key="1">
    <source>
        <dbReference type="ARBA" id="ARBA00006484"/>
    </source>
</evidence>
<comment type="caution">
    <text evidence="3">The sequence shown here is derived from an EMBL/GenBank/DDBJ whole genome shotgun (WGS) entry which is preliminary data.</text>
</comment>
<dbReference type="PANTHER" id="PTHR24321:SF8">
    <property type="entry name" value="ESTRADIOL 17-BETA-DEHYDROGENASE 8-RELATED"/>
    <property type="match status" value="1"/>
</dbReference>
<evidence type="ECO:0000313" key="3">
    <source>
        <dbReference type="EMBL" id="MBB5272151.1"/>
    </source>
</evidence>
<protein>
    <submittedName>
        <fullName evidence="3">NAD(P)-dependent dehydrogenase (Short-subunit alcohol dehydrogenase family)</fullName>
    </submittedName>
</protein>
<dbReference type="PROSITE" id="PS00061">
    <property type="entry name" value="ADH_SHORT"/>
    <property type="match status" value="1"/>
</dbReference>
<dbReference type="InterPro" id="IPR020904">
    <property type="entry name" value="Sc_DH/Rdtase_CS"/>
</dbReference>